<dbReference type="Proteomes" id="UP000515819">
    <property type="component" value="Chromosome"/>
</dbReference>
<sequence>MSRGKKDREEITNTEEVKETEVSDEMEKAEDSEKSEDDKKLEETKETDDKPVSLYVQEPFIDPSVYRQRRKKRIIRTVTIAVVATLLAVYIGGVIFHMHRFGVNTTINGRNVAGKSVQSVEDMLLSDARKYTLDIKFKDSDFTFVLGDADSDVALTDSVDTLLKKHSPFLWFVNSFHSYDYKIDYTVNCDREKLEACLQTSPALDRASMTESKDAKVVLEDGEAKVIPEETGTKLDTAKLYEKVINALKNYDTTLDVEAEECYIPAHILADSESILKTKEDADAFVDIEAVYDFGSYTYTISKEELTKMAYVSSDGSIQISRSNVEAYVEKFKEKFTTADTDREFTTHDKKTILVHGGYYGWVIDAETEAEELYDLLSKKKSFTKEPACKRRGYALCAQNDIGSTYVEVDLTNQHVYYYQNGRLKWDSDCVSGQTPGHKTPGGLYGLTYKKMHATLIGEDYETPVTYWMPFNGGIGLHDANWRGKFGGEIYTYSGSHGCVNLPPSKAGELYEYVEAGMPIVCYWRDEVTFVNK</sequence>
<keyword evidence="5 6" id="KW-0961">Cell wall biogenesis/degradation</keyword>
<dbReference type="InterPro" id="IPR022029">
    <property type="entry name" value="YoaR-like_PG-bd"/>
</dbReference>
<keyword evidence="8" id="KW-0812">Transmembrane</keyword>
<dbReference type="GO" id="GO:0018104">
    <property type="term" value="P:peptidoglycan-protein cross-linking"/>
    <property type="evidence" value="ECO:0007669"/>
    <property type="project" value="TreeGrafter"/>
</dbReference>
<evidence type="ECO:0000256" key="1">
    <source>
        <dbReference type="ARBA" id="ARBA00004752"/>
    </source>
</evidence>
<keyword evidence="8" id="KW-0472">Membrane</keyword>
<dbReference type="InterPro" id="IPR005490">
    <property type="entry name" value="LD_TPept_cat_dom"/>
</dbReference>
<dbReference type="KEGG" id="wcp:H9Q76_06350"/>
<dbReference type="InterPro" id="IPR050979">
    <property type="entry name" value="LD-transpeptidase"/>
</dbReference>
<evidence type="ECO:0000256" key="2">
    <source>
        <dbReference type="ARBA" id="ARBA00022679"/>
    </source>
</evidence>
<dbReference type="UniPathway" id="UPA00219"/>
<dbReference type="PANTHER" id="PTHR30582">
    <property type="entry name" value="L,D-TRANSPEPTIDASE"/>
    <property type="match status" value="1"/>
</dbReference>
<dbReference type="CDD" id="cd16913">
    <property type="entry name" value="YkuD_like"/>
    <property type="match status" value="1"/>
</dbReference>
<organism evidence="10 11">
    <name type="scientific">Wujia chipingensis</name>
    <dbReference type="NCBI Taxonomy" id="2763670"/>
    <lineage>
        <taxon>Bacteria</taxon>
        <taxon>Bacillati</taxon>
        <taxon>Bacillota</taxon>
        <taxon>Clostridia</taxon>
        <taxon>Lachnospirales</taxon>
        <taxon>Lachnospiraceae</taxon>
        <taxon>Wujia</taxon>
    </lineage>
</organism>
<dbReference type="SUPFAM" id="SSF143985">
    <property type="entry name" value="L,D-transpeptidase pre-catalytic domain-like"/>
    <property type="match status" value="1"/>
</dbReference>
<evidence type="ECO:0000313" key="10">
    <source>
        <dbReference type="EMBL" id="QNM00890.1"/>
    </source>
</evidence>
<keyword evidence="2" id="KW-0808">Transferase</keyword>
<proteinExistence type="predicted"/>
<feature type="transmembrane region" description="Helical" evidence="8">
    <location>
        <begin position="74"/>
        <end position="98"/>
    </location>
</feature>
<evidence type="ECO:0000256" key="8">
    <source>
        <dbReference type="SAM" id="Phobius"/>
    </source>
</evidence>
<feature type="domain" description="L,D-TPase catalytic" evidence="9">
    <location>
        <begin position="405"/>
        <end position="523"/>
    </location>
</feature>
<dbReference type="SUPFAM" id="SSF141523">
    <property type="entry name" value="L,D-transpeptidase catalytic domain-like"/>
    <property type="match status" value="1"/>
</dbReference>
<dbReference type="GO" id="GO:0005576">
    <property type="term" value="C:extracellular region"/>
    <property type="evidence" value="ECO:0007669"/>
    <property type="project" value="TreeGrafter"/>
</dbReference>
<protein>
    <submittedName>
        <fullName evidence="10">Peptidoglycan binding domain-containing protein</fullName>
    </submittedName>
</protein>
<name>A0A7G9FQQ8_9FIRM</name>
<dbReference type="Pfam" id="PF03734">
    <property type="entry name" value="YkuD"/>
    <property type="match status" value="1"/>
</dbReference>
<evidence type="ECO:0000256" key="6">
    <source>
        <dbReference type="PROSITE-ProRule" id="PRU01373"/>
    </source>
</evidence>
<dbReference type="InterPro" id="IPR038054">
    <property type="entry name" value="LD_TPept-like_central_sf"/>
</dbReference>
<dbReference type="Gene3D" id="3.10.20.800">
    <property type="match status" value="1"/>
</dbReference>
<reference evidence="10 11" key="1">
    <citation type="submission" date="2020-08" db="EMBL/GenBank/DDBJ databases">
        <authorList>
            <person name="Liu C."/>
            <person name="Sun Q."/>
        </authorList>
    </citation>
    <scope>NUCLEOTIDE SEQUENCE [LARGE SCALE GENOMIC DNA]</scope>
    <source>
        <strain evidence="10 11">NSJ-4</strain>
    </source>
</reference>
<evidence type="ECO:0000256" key="5">
    <source>
        <dbReference type="ARBA" id="ARBA00023316"/>
    </source>
</evidence>
<evidence type="ECO:0000259" key="9">
    <source>
        <dbReference type="PROSITE" id="PS52029"/>
    </source>
</evidence>
<dbReference type="InterPro" id="IPR038063">
    <property type="entry name" value="Transpep_catalytic_dom"/>
</dbReference>
<dbReference type="PANTHER" id="PTHR30582:SF33">
    <property type="entry name" value="EXPORTED PROTEIN"/>
    <property type="match status" value="1"/>
</dbReference>
<dbReference type="AlphaFoldDB" id="A0A7G9FQQ8"/>
<evidence type="ECO:0000256" key="7">
    <source>
        <dbReference type="SAM" id="MobiDB-lite"/>
    </source>
</evidence>
<dbReference type="RefSeq" id="WP_249321852.1">
    <property type="nucleotide sequence ID" value="NZ_CP060632.1"/>
</dbReference>
<comment type="pathway">
    <text evidence="1 6">Cell wall biogenesis; peptidoglycan biosynthesis.</text>
</comment>
<feature type="active site" description="Proton donor/acceptor" evidence="6">
    <location>
        <position position="478"/>
    </location>
</feature>
<feature type="active site" description="Nucleophile" evidence="6">
    <location>
        <position position="499"/>
    </location>
</feature>
<dbReference type="GO" id="GO:0008360">
    <property type="term" value="P:regulation of cell shape"/>
    <property type="evidence" value="ECO:0007669"/>
    <property type="project" value="UniProtKB-UniRule"/>
</dbReference>
<dbReference type="GO" id="GO:0016740">
    <property type="term" value="F:transferase activity"/>
    <property type="evidence" value="ECO:0007669"/>
    <property type="project" value="UniProtKB-KW"/>
</dbReference>
<dbReference type="PROSITE" id="PS52029">
    <property type="entry name" value="LD_TPASE"/>
    <property type="match status" value="1"/>
</dbReference>
<dbReference type="GO" id="GO:0071555">
    <property type="term" value="P:cell wall organization"/>
    <property type="evidence" value="ECO:0007669"/>
    <property type="project" value="UniProtKB-UniRule"/>
</dbReference>
<dbReference type="EMBL" id="CP060632">
    <property type="protein sequence ID" value="QNM00890.1"/>
    <property type="molecule type" value="Genomic_DNA"/>
</dbReference>
<evidence type="ECO:0000256" key="4">
    <source>
        <dbReference type="ARBA" id="ARBA00022984"/>
    </source>
</evidence>
<evidence type="ECO:0000313" key="11">
    <source>
        <dbReference type="Proteomes" id="UP000515819"/>
    </source>
</evidence>
<evidence type="ECO:0000256" key="3">
    <source>
        <dbReference type="ARBA" id="ARBA00022960"/>
    </source>
</evidence>
<dbReference type="GO" id="GO:0071972">
    <property type="term" value="F:peptidoglycan L,D-transpeptidase activity"/>
    <property type="evidence" value="ECO:0007669"/>
    <property type="project" value="TreeGrafter"/>
</dbReference>
<keyword evidence="3 6" id="KW-0133">Cell shape</keyword>
<keyword evidence="8" id="KW-1133">Transmembrane helix</keyword>
<dbReference type="Gene3D" id="2.40.440.10">
    <property type="entry name" value="L,D-transpeptidase catalytic domain-like"/>
    <property type="match status" value="1"/>
</dbReference>
<gene>
    <name evidence="10" type="ORF">H9Q76_06350</name>
</gene>
<dbReference type="Pfam" id="PF12229">
    <property type="entry name" value="PG_binding_4"/>
    <property type="match status" value="2"/>
</dbReference>
<keyword evidence="11" id="KW-1185">Reference proteome</keyword>
<accession>A0A7G9FQQ8</accession>
<keyword evidence="4 6" id="KW-0573">Peptidoglycan synthesis</keyword>
<feature type="region of interest" description="Disordered" evidence="7">
    <location>
        <begin position="1"/>
        <end position="48"/>
    </location>
</feature>